<feature type="transmembrane region" description="Helical" evidence="14">
    <location>
        <begin position="347"/>
        <end position="368"/>
    </location>
</feature>
<evidence type="ECO:0000259" key="15">
    <source>
        <dbReference type="Pfam" id="PF09924"/>
    </source>
</evidence>
<comment type="catalytic activity">
    <reaction evidence="13">
        <text>L-lysyl-tRNA(Lys) + a 1,2-diacyl-sn-glycero-3-phospho-(1'-sn-glycerol) = a 1,2-diacyl-sn-glycero-3-phospho-1'-(3'-O-L-lysyl)-sn-glycerol + tRNA(Lys)</text>
        <dbReference type="Rhea" id="RHEA:10668"/>
        <dbReference type="Rhea" id="RHEA-COMP:9696"/>
        <dbReference type="Rhea" id="RHEA-COMP:9697"/>
        <dbReference type="ChEBI" id="CHEBI:64716"/>
        <dbReference type="ChEBI" id="CHEBI:75792"/>
        <dbReference type="ChEBI" id="CHEBI:78442"/>
        <dbReference type="ChEBI" id="CHEBI:78529"/>
        <dbReference type="EC" id="2.3.2.3"/>
    </reaction>
</comment>
<dbReference type="EMBL" id="SORE01000004">
    <property type="protein sequence ID" value="TDY52855.1"/>
    <property type="molecule type" value="Genomic_DNA"/>
</dbReference>
<evidence type="ECO:0000256" key="10">
    <source>
        <dbReference type="ARBA" id="ARBA00023136"/>
    </source>
</evidence>
<evidence type="ECO:0000256" key="7">
    <source>
        <dbReference type="ARBA" id="ARBA00022692"/>
    </source>
</evidence>
<comment type="similarity">
    <text evidence="2">Belongs to the LPG synthase family.</text>
</comment>
<evidence type="ECO:0000256" key="9">
    <source>
        <dbReference type="ARBA" id="ARBA00023098"/>
    </source>
</evidence>
<keyword evidence="11" id="KW-0046">Antibiotic resistance</keyword>
<reference evidence="16 17" key="1">
    <citation type="submission" date="2019-03" db="EMBL/GenBank/DDBJ databases">
        <title>Genomic Encyclopedia of Type Strains, Phase III (KMG-III): the genomes of soil and plant-associated and newly described type strains.</title>
        <authorList>
            <person name="Whitman W."/>
        </authorList>
    </citation>
    <scope>NUCLEOTIDE SEQUENCE [LARGE SCALE GENOMIC DNA]</scope>
    <source>
        <strain evidence="16 17">LMG 29544</strain>
    </source>
</reference>
<feature type="transmembrane region" description="Helical" evidence="14">
    <location>
        <begin position="185"/>
        <end position="205"/>
    </location>
</feature>
<accession>A0A4R8LY19</accession>
<sequence>MADTVSSGLDRVLARVRRLPGAQHWRRCVVPACALGVCALLLLVLQHLSQTVDYRSVVVQLCHLSAPEWAGALGATAVSYVALVGRDAVGLRYVGATVPRIPLWVGATVGSALGNVTGFGALTGGAVRCRVYGVAGVTPVQVGQMTVFTSVTLALALALMTAAGMLASAGTLSGMIGLAPGTLRMIGAAVLAGFAVLIVACRATPTRVQLTQRFSLTFTVPARRDLIAQLALAVADVVAASVALWTLLPHGGAHVGFGQFLTVYAAAMLLGLIGHTPGGVGVFEAAMVCVLGASVPTPQMLAALLAYRAIYFGVPLVLSAGVLAAFEGRAQQAARASALAQRGAKSVSQLAPLFLAICTFVVGSMLVISGATPAFSKRIAILQTVLPLWVMESSQMLASLFGVLLLFVARGLLRRLDAAWWLALMIAALNLGLSLAKGLAFVETGVLCVLIVLLIATRERFNRHSSLFAERFTPGWLASVGMVIALAVWIFLFAFRDVEYSHHLWWQFAFDERAPRALRATLGASLFAAALACWQLLRPAAGRFEKPAEGDLIEAAGVVRAQERSDAVLAMMGDKSFLFSESRNAFLMYAKRGRTWAALHDPVGPRSEWPALIQRFVALAHAHGGRAAFYQVRADALPLYLDAGLTLMKLGEEAHIALPAFELKGSHRAHLRYALKRGERDGFSIEVIEAARVPDALPVLREISDAWLASRVAREKSFSVAAFTASYLAAQSVMLLRQHGEPLAFVTFMTTDLNTEATVGVMRHLPGASPYAMEYLFTQLALHLKSAGFGSLSLGVAPLSGMRPTPLASPWHRGAALAWRFGGWFYNFRGLRGFKDKFQPRWEPRYLAASGSMSVFLTLADLSRLAGGARS</sequence>
<feature type="domain" description="Phosphatidylglycerol lysyltransferase C-terminal" evidence="15">
    <location>
        <begin position="562"/>
        <end position="848"/>
    </location>
</feature>
<keyword evidence="17" id="KW-1185">Reference proteome</keyword>
<protein>
    <recommendedName>
        <fullName evidence="4">Phosphatidylglycerol lysyltransferase</fullName>
        <ecNumber evidence="3">2.3.2.3</ecNumber>
    </recommendedName>
    <alternativeName>
        <fullName evidence="12">Lysylphosphatidylglycerol synthase</fullName>
    </alternativeName>
</protein>
<evidence type="ECO:0000256" key="5">
    <source>
        <dbReference type="ARBA" id="ARBA00022475"/>
    </source>
</evidence>
<dbReference type="Pfam" id="PF09924">
    <property type="entry name" value="LPG_synthase_C"/>
    <property type="match status" value="1"/>
</dbReference>
<gene>
    <name evidence="16" type="ORF">BX592_104137</name>
</gene>
<evidence type="ECO:0000256" key="2">
    <source>
        <dbReference type="ARBA" id="ARBA00008627"/>
    </source>
</evidence>
<evidence type="ECO:0000256" key="1">
    <source>
        <dbReference type="ARBA" id="ARBA00004651"/>
    </source>
</evidence>
<keyword evidence="5" id="KW-1003">Cell membrane</keyword>
<feature type="transmembrane region" description="Helical" evidence="14">
    <location>
        <begin position="516"/>
        <end position="537"/>
    </location>
</feature>
<dbReference type="RefSeq" id="WP_134190883.1">
    <property type="nucleotide sequence ID" value="NZ_JBHLUW010000002.1"/>
</dbReference>
<dbReference type="GO" id="GO:0006629">
    <property type="term" value="P:lipid metabolic process"/>
    <property type="evidence" value="ECO:0007669"/>
    <property type="project" value="UniProtKB-KW"/>
</dbReference>
<name>A0A4R8LY19_9BURK</name>
<dbReference type="GO" id="GO:0050071">
    <property type="term" value="F:phosphatidylglycerol lysyltransferase activity"/>
    <property type="evidence" value="ECO:0007669"/>
    <property type="project" value="UniProtKB-EC"/>
</dbReference>
<comment type="subcellular location">
    <subcellularLocation>
        <location evidence="1">Cell membrane</location>
        <topology evidence="1">Multi-pass membrane protein</topology>
    </subcellularLocation>
</comment>
<evidence type="ECO:0000256" key="6">
    <source>
        <dbReference type="ARBA" id="ARBA00022679"/>
    </source>
</evidence>
<dbReference type="InterPro" id="IPR051211">
    <property type="entry name" value="PG_lysyltransferase"/>
</dbReference>
<feature type="transmembrane region" description="Helical" evidence="14">
    <location>
        <begin position="254"/>
        <end position="273"/>
    </location>
</feature>
<evidence type="ECO:0000256" key="8">
    <source>
        <dbReference type="ARBA" id="ARBA00022989"/>
    </source>
</evidence>
<dbReference type="GO" id="GO:0046677">
    <property type="term" value="P:response to antibiotic"/>
    <property type="evidence" value="ECO:0007669"/>
    <property type="project" value="UniProtKB-KW"/>
</dbReference>
<dbReference type="InterPro" id="IPR022791">
    <property type="entry name" value="L-PG_synthase/AglD"/>
</dbReference>
<comment type="caution">
    <text evidence="16">The sequence shown here is derived from an EMBL/GenBank/DDBJ whole genome shotgun (WGS) entry which is preliminary data.</text>
</comment>
<evidence type="ECO:0000256" key="12">
    <source>
        <dbReference type="ARBA" id="ARBA00031899"/>
    </source>
</evidence>
<dbReference type="PANTHER" id="PTHR34697:SF2">
    <property type="entry name" value="PHOSPHATIDYLGLYCEROL LYSYLTRANSFERASE"/>
    <property type="match status" value="1"/>
</dbReference>
<evidence type="ECO:0000313" key="16">
    <source>
        <dbReference type="EMBL" id="TDY52855.1"/>
    </source>
</evidence>
<dbReference type="PANTHER" id="PTHR34697">
    <property type="entry name" value="PHOSPHATIDYLGLYCEROL LYSYLTRANSFERASE"/>
    <property type="match status" value="1"/>
</dbReference>
<evidence type="ECO:0000256" key="4">
    <source>
        <dbReference type="ARBA" id="ARBA00021546"/>
    </source>
</evidence>
<keyword evidence="10 14" id="KW-0472">Membrane</keyword>
<feature type="transmembrane region" description="Helical" evidence="14">
    <location>
        <begin position="439"/>
        <end position="456"/>
    </location>
</feature>
<dbReference type="InterPro" id="IPR024320">
    <property type="entry name" value="LPG_synthase_C"/>
</dbReference>
<feature type="transmembrane region" description="Helical" evidence="14">
    <location>
        <begin position="305"/>
        <end position="326"/>
    </location>
</feature>
<dbReference type="AlphaFoldDB" id="A0A4R8LY19"/>
<evidence type="ECO:0000256" key="3">
    <source>
        <dbReference type="ARBA" id="ARBA00012014"/>
    </source>
</evidence>
<feature type="transmembrane region" description="Helical" evidence="14">
    <location>
        <begin position="153"/>
        <end position="179"/>
    </location>
</feature>
<dbReference type="Proteomes" id="UP000295509">
    <property type="component" value="Unassembled WGS sequence"/>
</dbReference>
<evidence type="ECO:0000256" key="13">
    <source>
        <dbReference type="ARBA" id="ARBA00047540"/>
    </source>
</evidence>
<keyword evidence="6 16" id="KW-0808">Transferase</keyword>
<organism evidence="16 17">
    <name type="scientific">Paraburkholderia rhizosphaerae</name>
    <dbReference type="NCBI Taxonomy" id="480658"/>
    <lineage>
        <taxon>Bacteria</taxon>
        <taxon>Pseudomonadati</taxon>
        <taxon>Pseudomonadota</taxon>
        <taxon>Betaproteobacteria</taxon>
        <taxon>Burkholderiales</taxon>
        <taxon>Burkholderiaceae</taxon>
        <taxon>Paraburkholderia</taxon>
    </lineage>
</organism>
<evidence type="ECO:0000256" key="14">
    <source>
        <dbReference type="SAM" id="Phobius"/>
    </source>
</evidence>
<dbReference type="GO" id="GO:0005886">
    <property type="term" value="C:plasma membrane"/>
    <property type="evidence" value="ECO:0007669"/>
    <property type="project" value="UniProtKB-SubCell"/>
</dbReference>
<dbReference type="NCBIfam" id="NF033480">
    <property type="entry name" value="bifunc_MprF"/>
    <property type="match status" value="1"/>
</dbReference>
<feature type="transmembrane region" description="Helical" evidence="14">
    <location>
        <begin position="388"/>
        <end position="409"/>
    </location>
</feature>
<keyword evidence="8 14" id="KW-1133">Transmembrane helix</keyword>
<dbReference type="InterPro" id="IPR016181">
    <property type="entry name" value="Acyl_CoA_acyltransferase"/>
</dbReference>
<dbReference type="EC" id="2.3.2.3" evidence="3"/>
<proteinExistence type="inferred from homology"/>
<dbReference type="GO" id="GO:0055091">
    <property type="term" value="P:phospholipid homeostasis"/>
    <property type="evidence" value="ECO:0007669"/>
    <property type="project" value="TreeGrafter"/>
</dbReference>
<dbReference type="OrthoDB" id="145485at2"/>
<keyword evidence="7 14" id="KW-0812">Transmembrane</keyword>
<feature type="transmembrane region" description="Helical" evidence="14">
    <location>
        <begin position="416"/>
        <end position="433"/>
    </location>
</feature>
<feature type="transmembrane region" description="Helical" evidence="14">
    <location>
        <begin position="226"/>
        <end position="248"/>
    </location>
</feature>
<feature type="transmembrane region" description="Helical" evidence="14">
    <location>
        <begin position="24"/>
        <end position="45"/>
    </location>
</feature>
<dbReference type="SUPFAM" id="SSF55729">
    <property type="entry name" value="Acyl-CoA N-acyltransferases (Nat)"/>
    <property type="match status" value="1"/>
</dbReference>
<dbReference type="Pfam" id="PF03706">
    <property type="entry name" value="LPG_synthase_TM"/>
    <property type="match status" value="1"/>
</dbReference>
<evidence type="ECO:0000313" key="17">
    <source>
        <dbReference type="Proteomes" id="UP000295509"/>
    </source>
</evidence>
<feature type="transmembrane region" description="Helical" evidence="14">
    <location>
        <begin position="476"/>
        <end position="496"/>
    </location>
</feature>
<keyword evidence="9" id="KW-0443">Lipid metabolism</keyword>
<evidence type="ECO:0000256" key="11">
    <source>
        <dbReference type="ARBA" id="ARBA00023251"/>
    </source>
</evidence>